<dbReference type="InterPro" id="IPR019734">
    <property type="entry name" value="TPR_rpt"/>
</dbReference>
<dbReference type="Gene3D" id="1.25.40.10">
    <property type="entry name" value="Tetratricopeptide repeat domain"/>
    <property type="match status" value="2"/>
</dbReference>
<feature type="repeat" description="TPR" evidence="1">
    <location>
        <begin position="212"/>
        <end position="245"/>
    </location>
</feature>
<dbReference type="STRING" id="692418.SAMN04488029_1250"/>
<gene>
    <name evidence="2" type="ORF">SAMN04488029_1250</name>
</gene>
<dbReference type="SMART" id="SM00028">
    <property type="entry name" value="TPR"/>
    <property type="match status" value="4"/>
</dbReference>
<protein>
    <submittedName>
        <fullName evidence="2">Tetratricopeptide repeat-containing protein</fullName>
    </submittedName>
</protein>
<proteinExistence type="predicted"/>
<dbReference type="OrthoDB" id="1399920at2"/>
<evidence type="ECO:0000256" key="1">
    <source>
        <dbReference type="PROSITE-ProRule" id="PRU00339"/>
    </source>
</evidence>
<keyword evidence="1" id="KW-0802">TPR repeat</keyword>
<dbReference type="Pfam" id="PF13181">
    <property type="entry name" value="TPR_8"/>
    <property type="match status" value="2"/>
</dbReference>
<dbReference type="Proteomes" id="UP000192472">
    <property type="component" value="Unassembled WGS sequence"/>
</dbReference>
<dbReference type="RefSeq" id="WP_084371527.1">
    <property type="nucleotide sequence ID" value="NZ_FWYF01000001.1"/>
</dbReference>
<keyword evidence="3" id="KW-1185">Reference proteome</keyword>
<organism evidence="2 3">
    <name type="scientific">Reichenbachiella faecimaris</name>
    <dbReference type="NCBI Taxonomy" id="692418"/>
    <lineage>
        <taxon>Bacteria</taxon>
        <taxon>Pseudomonadati</taxon>
        <taxon>Bacteroidota</taxon>
        <taxon>Cytophagia</taxon>
        <taxon>Cytophagales</taxon>
        <taxon>Reichenbachiellaceae</taxon>
        <taxon>Reichenbachiella</taxon>
    </lineage>
</organism>
<evidence type="ECO:0000313" key="2">
    <source>
        <dbReference type="EMBL" id="SMD32890.1"/>
    </source>
</evidence>
<evidence type="ECO:0000313" key="3">
    <source>
        <dbReference type="Proteomes" id="UP000192472"/>
    </source>
</evidence>
<dbReference type="InterPro" id="IPR011990">
    <property type="entry name" value="TPR-like_helical_dom_sf"/>
</dbReference>
<dbReference type="SUPFAM" id="SSF48452">
    <property type="entry name" value="TPR-like"/>
    <property type="match status" value="1"/>
</dbReference>
<name>A0A1W2G880_REIFA</name>
<sequence>MKNTIFILIAIYAISCNSSPQTIVNPADYSSYLQVRNTSDLINDLNQEIEFWIQKASQQTNGYTFYDKANSACQQLFELTGDDQYLRQAQDLMIEAAKYAPQKAKVGLLQRLASNAISRHDFQTALVYAEEAVKINVFRDESYLILSDALMEVGQYDSAGSVLKTYEHPESFDFLVRWSKYMDHQGDLDSAIHTMEIASKLASNSGNKKLESWSYSNLGDMYGHAGRIEDSYQYFLSALSINPSDHHALKGIAWIAYANDRAVEQAETILTYLMDIKDSPDYHLLLADMAAFEGNETEKINQLYLFRGRVDHLHARLMYQKHLSVIEAEIFNDPLKAQQLALQEIENRPVPQSYDLLAWSHFHNGKLDKAVKIVSTHVDEKTFEPEILYHMGMIYWSAGQHQKGRKYLKEAFESGYELGPVKAAKIQQMI</sequence>
<accession>A0A1W2G880</accession>
<reference evidence="2 3" key="1">
    <citation type="submission" date="2017-04" db="EMBL/GenBank/DDBJ databases">
        <authorList>
            <person name="Afonso C.L."/>
            <person name="Miller P.J."/>
            <person name="Scott M.A."/>
            <person name="Spackman E."/>
            <person name="Goraichik I."/>
            <person name="Dimitrov K.M."/>
            <person name="Suarez D.L."/>
            <person name="Swayne D.E."/>
        </authorList>
    </citation>
    <scope>NUCLEOTIDE SEQUENCE [LARGE SCALE GENOMIC DNA]</scope>
    <source>
        <strain evidence="2 3">DSM 26133</strain>
    </source>
</reference>
<dbReference type="AlphaFoldDB" id="A0A1W2G880"/>
<dbReference type="EMBL" id="FWYF01000001">
    <property type="protein sequence ID" value="SMD32890.1"/>
    <property type="molecule type" value="Genomic_DNA"/>
</dbReference>
<dbReference type="PROSITE" id="PS50005">
    <property type="entry name" value="TPR"/>
    <property type="match status" value="1"/>
</dbReference>